<dbReference type="Proteomes" id="UP001060215">
    <property type="component" value="Chromosome 9"/>
</dbReference>
<comment type="caution">
    <text evidence="1">The sequence shown here is derived from an EMBL/GenBank/DDBJ whole genome shotgun (WGS) entry which is preliminary data.</text>
</comment>
<reference evidence="1 2" key="1">
    <citation type="journal article" date="2022" name="Plant J.">
        <title>Chromosome-level genome of Camellia lanceoleosa provides a valuable resource for understanding genome evolution and self-incompatibility.</title>
        <authorList>
            <person name="Gong W."/>
            <person name="Xiao S."/>
            <person name="Wang L."/>
            <person name="Liao Z."/>
            <person name="Chang Y."/>
            <person name="Mo W."/>
            <person name="Hu G."/>
            <person name="Li W."/>
            <person name="Zhao G."/>
            <person name="Zhu H."/>
            <person name="Hu X."/>
            <person name="Ji K."/>
            <person name="Xiang X."/>
            <person name="Song Q."/>
            <person name="Yuan D."/>
            <person name="Jin S."/>
            <person name="Zhang L."/>
        </authorList>
    </citation>
    <scope>NUCLEOTIDE SEQUENCE [LARGE SCALE GENOMIC DNA]</scope>
    <source>
        <strain evidence="1">SQ_2022a</strain>
    </source>
</reference>
<name>A0ACC0GVT7_9ERIC</name>
<organism evidence="1 2">
    <name type="scientific">Camellia lanceoleosa</name>
    <dbReference type="NCBI Taxonomy" id="1840588"/>
    <lineage>
        <taxon>Eukaryota</taxon>
        <taxon>Viridiplantae</taxon>
        <taxon>Streptophyta</taxon>
        <taxon>Embryophyta</taxon>
        <taxon>Tracheophyta</taxon>
        <taxon>Spermatophyta</taxon>
        <taxon>Magnoliopsida</taxon>
        <taxon>eudicotyledons</taxon>
        <taxon>Gunneridae</taxon>
        <taxon>Pentapetalae</taxon>
        <taxon>asterids</taxon>
        <taxon>Ericales</taxon>
        <taxon>Theaceae</taxon>
        <taxon>Camellia</taxon>
    </lineage>
</organism>
<sequence length="127" mass="15073">MKVWVNFLDFYEKMCIKKLYKKECVRDDWRGVGPSRTLFVQPAECYGVGNDWVIFVQSFGRFCLARGGHHGSHFNNLNRSMCVTRRTLYAYKKSCQSDIDSYLIRFIYFSIINYNTIHLLYITDLII</sequence>
<dbReference type="EMBL" id="CM045766">
    <property type="protein sequence ID" value="KAI8004221.1"/>
    <property type="molecule type" value="Genomic_DNA"/>
</dbReference>
<evidence type="ECO:0000313" key="1">
    <source>
        <dbReference type="EMBL" id="KAI8004221.1"/>
    </source>
</evidence>
<gene>
    <name evidence="1" type="ORF">LOK49_LG08G00992</name>
</gene>
<accession>A0ACC0GVT7</accession>
<keyword evidence="2" id="KW-1185">Reference proteome</keyword>
<protein>
    <submittedName>
        <fullName evidence="1">Uncharacterized protein</fullName>
    </submittedName>
</protein>
<proteinExistence type="predicted"/>
<evidence type="ECO:0000313" key="2">
    <source>
        <dbReference type="Proteomes" id="UP001060215"/>
    </source>
</evidence>